<reference evidence="2" key="1">
    <citation type="journal article" date="2014" name="PLoS ONE">
        <title>Transcriptome-Based Identification of ABC Transporters in the Western Tarnished Plant Bug Lygus hesperus.</title>
        <authorList>
            <person name="Hull J.J."/>
            <person name="Chaney K."/>
            <person name="Geib S.M."/>
            <person name="Fabrick J.A."/>
            <person name="Brent C.S."/>
            <person name="Walsh D."/>
            <person name="Lavine L.C."/>
        </authorList>
    </citation>
    <scope>NUCLEOTIDE SEQUENCE</scope>
</reference>
<gene>
    <name evidence="2" type="ORF">CM83_22140</name>
</gene>
<reference evidence="2" key="2">
    <citation type="submission" date="2014-07" db="EMBL/GenBank/DDBJ databases">
        <authorList>
            <person name="Hull J."/>
        </authorList>
    </citation>
    <scope>NUCLEOTIDE SEQUENCE</scope>
</reference>
<sequence length="413" mass="47565">MDSDDLFIDAFLERDQASRNIVKVISKTSTSASQEGGNYLSVVRRVAVTVLRQSGKKERVSLIVKMKPAGEGRDAFLQESGAFKKEIMVYLHVLNAMESEMKENDDYEGILWCHMIGYNPYDCIVFEDLSVQGFRLTDSRLVFLDLDHSLIVMQSLGRFHGLSKVLMKKGLLQRNDFTPHFLIANLQTTERVMGHCLKLSGKHIKTWGNEWVGVGETLMKYSSKIHDEMKRVGEVPENSNLTVLNHGDVWQCNMLFKYARFSRKPIDMRFIDFQLSHYNTAGWDLIYFMHGGMDPEVRRKHLDLLLQVYVHEVKKTVTFYGLHEGDVASIEELKADMTRILPFRLISSFFFRPLFVSKYPFDLEAVMTNSEMSEAIGMDVRSISDPNFREKSELDLKELADEMNEIAWLKPGN</sequence>
<accession>A0A0A9YPQ1</accession>
<feature type="domain" description="CHK kinase-like" evidence="1">
    <location>
        <begin position="124"/>
        <end position="315"/>
    </location>
</feature>
<evidence type="ECO:0000313" key="2">
    <source>
        <dbReference type="EMBL" id="JAG31510.1"/>
    </source>
</evidence>
<dbReference type="AlphaFoldDB" id="A0A0A9YPQ1"/>
<dbReference type="Pfam" id="PF02958">
    <property type="entry name" value="EcKL"/>
    <property type="match status" value="1"/>
</dbReference>
<dbReference type="SMART" id="SM00587">
    <property type="entry name" value="CHK"/>
    <property type="match status" value="1"/>
</dbReference>
<dbReference type="PANTHER" id="PTHR11012">
    <property type="entry name" value="PROTEIN KINASE-LIKE DOMAIN-CONTAINING"/>
    <property type="match status" value="1"/>
</dbReference>
<name>A0A0A9YPQ1_LYGHE</name>
<dbReference type="InterPro" id="IPR004119">
    <property type="entry name" value="EcKL"/>
</dbReference>
<dbReference type="InterPro" id="IPR015897">
    <property type="entry name" value="CHK_kinase-like"/>
</dbReference>
<dbReference type="PANTHER" id="PTHR11012:SF56">
    <property type="entry name" value="CHK KINASE-LIKE DOMAIN-CONTAINING PROTEIN-RELATED"/>
    <property type="match status" value="1"/>
</dbReference>
<organism evidence="2">
    <name type="scientific">Lygus hesperus</name>
    <name type="common">Western plant bug</name>
    <dbReference type="NCBI Taxonomy" id="30085"/>
    <lineage>
        <taxon>Eukaryota</taxon>
        <taxon>Metazoa</taxon>
        <taxon>Ecdysozoa</taxon>
        <taxon>Arthropoda</taxon>
        <taxon>Hexapoda</taxon>
        <taxon>Insecta</taxon>
        <taxon>Pterygota</taxon>
        <taxon>Neoptera</taxon>
        <taxon>Paraneoptera</taxon>
        <taxon>Hemiptera</taxon>
        <taxon>Heteroptera</taxon>
        <taxon>Panheteroptera</taxon>
        <taxon>Cimicomorpha</taxon>
        <taxon>Miridae</taxon>
        <taxon>Mirini</taxon>
        <taxon>Lygus</taxon>
    </lineage>
</organism>
<protein>
    <recommendedName>
        <fullName evidence="1">CHK kinase-like domain-containing protein</fullName>
    </recommendedName>
</protein>
<dbReference type="EMBL" id="GBHO01012094">
    <property type="protein sequence ID" value="JAG31510.1"/>
    <property type="molecule type" value="Transcribed_RNA"/>
</dbReference>
<dbReference type="InterPro" id="IPR011009">
    <property type="entry name" value="Kinase-like_dom_sf"/>
</dbReference>
<dbReference type="SUPFAM" id="SSF56112">
    <property type="entry name" value="Protein kinase-like (PK-like)"/>
    <property type="match status" value="1"/>
</dbReference>
<evidence type="ECO:0000259" key="1">
    <source>
        <dbReference type="SMART" id="SM00587"/>
    </source>
</evidence>
<dbReference type="Gene3D" id="3.90.1200.10">
    <property type="match status" value="1"/>
</dbReference>
<proteinExistence type="predicted"/>